<reference evidence="3 4" key="1">
    <citation type="submission" date="2024-05" db="EMBL/GenBank/DDBJ databases">
        <authorList>
            <person name="Wallberg A."/>
        </authorList>
    </citation>
    <scope>NUCLEOTIDE SEQUENCE [LARGE SCALE GENOMIC DNA]</scope>
</reference>
<protein>
    <recommendedName>
        <fullName evidence="2">USP domain-containing protein</fullName>
    </recommendedName>
</protein>
<feature type="compositionally biased region" description="Polar residues" evidence="1">
    <location>
        <begin position="436"/>
        <end position="467"/>
    </location>
</feature>
<proteinExistence type="predicted"/>
<feature type="non-terminal residue" evidence="3">
    <location>
        <position position="1"/>
    </location>
</feature>
<dbReference type="InterPro" id="IPR001394">
    <property type="entry name" value="Peptidase_C19_UCH"/>
</dbReference>
<organism evidence="3 4">
    <name type="scientific">Meganyctiphanes norvegica</name>
    <name type="common">Northern krill</name>
    <name type="synonym">Thysanopoda norvegica</name>
    <dbReference type="NCBI Taxonomy" id="48144"/>
    <lineage>
        <taxon>Eukaryota</taxon>
        <taxon>Metazoa</taxon>
        <taxon>Ecdysozoa</taxon>
        <taxon>Arthropoda</taxon>
        <taxon>Crustacea</taxon>
        <taxon>Multicrustacea</taxon>
        <taxon>Malacostraca</taxon>
        <taxon>Eumalacostraca</taxon>
        <taxon>Eucarida</taxon>
        <taxon>Euphausiacea</taxon>
        <taxon>Euphausiidae</taxon>
        <taxon>Meganyctiphanes</taxon>
    </lineage>
</organism>
<dbReference type="GO" id="GO:0004843">
    <property type="term" value="F:cysteine-type deubiquitinase activity"/>
    <property type="evidence" value="ECO:0007669"/>
    <property type="project" value="InterPro"/>
</dbReference>
<feature type="region of interest" description="Disordered" evidence="1">
    <location>
        <begin position="586"/>
        <end position="625"/>
    </location>
</feature>
<feature type="compositionally biased region" description="Low complexity" evidence="1">
    <location>
        <begin position="361"/>
        <end position="372"/>
    </location>
</feature>
<feature type="compositionally biased region" description="Basic and acidic residues" evidence="1">
    <location>
        <begin position="96"/>
        <end position="107"/>
    </location>
</feature>
<keyword evidence="4" id="KW-1185">Reference proteome</keyword>
<dbReference type="SUPFAM" id="SSF54001">
    <property type="entry name" value="Cysteine proteinases"/>
    <property type="match status" value="1"/>
</dbReference>
<evidence type="ECO:0000313" key="3">
    <source>
        <dbReference type="EMBL" id="CAL4201604.1"/>
    </source>
</evidence>
<dbReference type="Gene3D" id="3.90.70.10">
    <property type="entry name" value="Cysteine proteinases"/>
    <property type="match status" value="1"/>
</dbReference>
<feature type="domain" description="USP" evidence="2">
    <location>
        <begin position="1"/>
        <end position="40"/>
    </location>
</feature>
<evidence type="ECO:0000259" key="2">
    <source>
        <dbReference type="PROSITE" id="PS50235"/>
    </source>
</evidence>
<feature type="compositionally biased region" description="Low complexity" evidence="1">
    <location>
        <begin position="602"/>
        <end position="618"/>
    </location>
</feature>
<dbReference type="EMBL" id="CAXKWB010077379">
    <property type="protein sequence ID" value="CAL4201604.1"/>
    <property type="molecule type" value="Genomic_DNA"/>
</dbReference>
<dbReference type="PROSITE" id="PS50235">
    <property type="entry name" value="USP_3"/>
    <property type="match status" value="1"/>
</dbReference>
<accession>A0AAV2SHX8</accession>
<dbReference type="GO" id="GO:0016579">
    <property type="term" value="P:protein deubiquitination"/>
    <property type="evidence" value="ECO:0007669"/>
    <property type="project" value="InterPro"/>
</dbReference>
<feature type="compositionally biased region" description="Low complexity" evidence="1">
    <location>
        <begin position="421"/>
        <end position="435"/>
    </location>
</feature>
<name>A0AAV2SHX8_MEGNR</name>
<sequence length="625" mass="68322">AICYNTADGKWYQYDDSKVEEVTEDEVVAQDAYILFYQRRESDKESVSSVGSEPGNHWAYKIPISTLPPALETKEKAPAPFERGRSYGTLPVSVRSSREDSEERDLVSDSEAPLATHEESPVTKRKSQLSLNKSKNASEETLNGDSFNSNLKIETIMVEVEKDENLETQIDSPMSSDSERDTPELSSSVGSTKTVLISRCQALDDPDNKEISRTISITNHTQNDHVTVEENIKNTTLVGERRSMIECAVSDDRREESHIRPIIVRTASEEATPEVRIHPATPEVLAAHHAQIQLPKKSVITLTLRPRNPSESSDTSTDSKVRVITRTNSIVSCCSTISNTSRRSTASITANGVDHIYQNGSSFEESSDLNSSPETPEATPEIRITPLSKSESDRNIALTPVNRSPRSTNTNKTPSFVVINTPTSSPRPVRPKSVSICNGNSPRLSGSKMHQSNGYKSTTNISSTRPVNCNGRVNGHSNGSNRSSLPSKPYTNGYDVSPKPVKRPSMNGYEGTGTGRQLPAIPKYAAKPREPFVDIYKSQGVTGYKKDSNVRPLVTNGSSKDHCTPLYTSHSSKLLSSYGDYPQSNGYRVEDSPVSGGHHKVVVNPPGLSPVSSSVPPVIMTESSV</sequence>
<dbReference type="Proteomes" id="UP001497623">
    <property type="component" value="Unassembled WGS sequence"/>
</dbReference>
<feature type="region of interest" description="Disordered" evidence="1">
    <location>
        <begin position="162"/>
        <end position="191"/>
    </location>
</feature>
<dbReference type="Pfam" id="PF00443">
    <property type="entry name" value="UCH"/>
    <property type="match status" value="1"/>
</dbReference>
<evidence type="ECO:0000256" key="1">
    <source>
        <dbReference type="SAM" id="MobiDB-lite"/>
    </source>
</evidence>
<dbReference type="AlphaFoldDB" id="A0AAV2SHX8"/>
<evidence type="ECO:0000313" key="4">
    <source>
        <dbReference type="Proteomes" id="UP001497623"/>
    </source>
</evidence>
<comment type="caution">
    <text evidence="3">The sequence shown here is derived from an EMBL/GenBank/DDBJ whole genome shotgun (WGS) entry which is preliminary data.</text>
</comment>
<feature type="compositionally biased region" description="Polar residues" evidence="1">
    <location>
        <begin position="401"/>
        <end position="420"/>
    </location>
</feature>
<dbReference type="InterPro" id="IPR038765">
    <property type="entry name" value="Papain-like_cys_pep_sf"/>
</dbReference>
<feature type="compositionally biased region" description="Polar residues" evidence="1">
    <location>
        <begin position="167"/>
        <end position="176"/>
    </location>
</feature>
<dbReference type="InterPro" id="IPR028889">
    <property type="entry name" value="USP"/>
</dbReference>
<gene>
    <name evidence="3" type="ORF">MNOR_LOCUS37607</name>
</gene>
<feature type="region of interest" description="Disordered" evidence="1">
    <location>
        <begin position="78"/>
        <end position="146"/>
    </location>
</feature>
<feature type="compositionally biased region" description="Polar residues" evidence="1">
    <location>
        <begin position="475"/>
        <end position="490"/>
    </location>
</feature>
<feature type="compositionally biased region" description="Polar residues" evidence="1">
    <location>
        <begin position="128"/>
        <end position="146"/>
    </location>
</feature>
<feature type="region of interest" description="Disordered" evidence="1">
    <location>
        <begin position="359"/>
        <end position="515"/>
    </location>
</feature>